<dbReference type="EMBL" id="JBCITK010000001">
    <property type="protein sequence ID" value="MEN0642136.1"/>
    <property type="molecule type" value="Genomic_DNA"/>
</dbReference>
<feature type="domain" description="TcaA second" evidence="3">
    <location>
        <begin position="45"/>
        <end position="139"/>
    </location>
</feature>
<accession>A0ABU9VE21</accession>
<evidence type="ECO:0000256" key="2">
    <source>
        <dbReference type="SAM" id="Phobius"/>
    </source>
</evidence>
<dbReference type="PANTHER" id="PTHR40038:SF1">
    <property type="entry name" value="MEMBRANE-ASSOCIATED PROTEIN TCAA"/>
    <property type="match status" value="1"/>
</dbReference>
<dbReference type="RefSeq" id="WP_343129291.1">
    <property type="nucleotide sequence ID" value="NZ_JBCITK010000001.1"/>
</dbReference>
<gene>
    <name evidence="5" type="ORF">MKY91_03020</name>
</gene>
<evidence type="ECO:0000259" key="3">
    <source>
        <dbReference type="Pfam" id="PF22813"/>
    </source>
</evidence>
<feature type="region of interest" description="Disordered" evidence="1">
    <location>
        <begin position="453"/>
        <end position="480"/>
    </location>
</feature>
<evidence type="ECO:0000313" key="6">
    <source>
        <dbReference type="Proteomes" id="UP001418796"/>
    </source>
</evidence>
<dbReference type="Pfam" id="PF22820">
    <property type="entry name" value="TcaA_3rd_4th"/>
    <property type="match status" value="1"/>
</dbReference>
<feature type="transmembrane region" description="Helical" evidence="2">
    <location>
        <begin position="12"/>
        <end position="34"/>
    </location>
</feature>
<dbReference type="InterPro" id="IPR054530">
    <property type="entry name" value="TcaA_4th"/>
</dbReference>
<dbReference type="Pfam" id="PF22813">
    <property type="entry name" value="TcaA_2nd"/>
    <property type="match status" value="1"/>
</dbReference>
<evidence type="ECO:0000259" key="4">
    <source>
        <dbReference type="Pfam" id="PF22820"/>
    </source>
</evidence>
<comment type="caution">
    <text evidence="5">The sequence shown here is derived from an EMBL/GenBank/DDBJ whole genome shotgun (WGS) entry which is preliminary data.</text>
</comment>
<dbReference type="PANTHER" id="PTHR40038">
    <property type="entry name" value="MEMBRANE-ASSOCIATED PROTEIN TCAA"/>
    <property type="match status" value="1"/>
</dbReference>
<sequence>MEAETGKKRSGLFIGGIVAVVVFLLLAGGGVFYVTQMNASSNGEELLTDFENALNNEDAEALTTVLTSAYEDWDYQTVDAEALFLYFQEDPSEKDALLNRLDEEMSMYEEDGEDAASVIHPAYQENNYGNITLTYEEGGMFSGGSYELLVTPAYISMHVENEELVFYLNEEEVKPDHYDGTSAVFGPFGPGSFTMRTELALDYATATTEDVTLNIYHTEDEVSQIEVIAPDVKTMKARSNYDDSVVYLNDEETDLIVNQAEDNVTELPTDESISVSLGKEFAWGDARSEEMAYDGSILRFDDFVAVPEEEREKVVDVLDEAMGQRMEAIMSGDESVITHGNEEFKEWVMESHEKLNKHKEYVADRVTTEYKVEDLSIPVFNEEKDRYELVVDISHILYEFDNGSFSQLREGADNQFNRNNFRGVVYYDGEWKLEEITSEIYHFSPRDEIISRGPGIEEYEADMDLDETNDEDNEDEQDDE</sequence>
<keyword evidence="6" id="KW-1185">Reference proteome</keyword>
<organism evidence="5 6">
    <name type="scientific">Alkalicoccobacillus gibsonii</name>
    <dbReference type="NCBI Taxonomy" id="79881"/>
    <lineage>
        <taxon>Bacteria</taxon>
        <taxon>Bacillati</taxon>
        <taxon>Bacillota</taxon>
        <taxon>Bacilli</taxon>
        <taxon>Bacillales</taxon>
        <taxon>Bacillaceae</taxon>
        <taxon>Alkalicoccobacillus</taxon>
    </lineage>
</organism>
<keyword evidence="2" id="KW-0472">Membrane</keyword>
<evidence type="ECO:0000256" key="1">
    <source>
        <dbReference type="SAM" id="MobiDB-lite"/>
    </source>
</evidence>
<proteinExistence type="predicted"/>
<feature type="domain" description="TcaA 4th" evidence="4">
    <location>
        <begin position="232"/>
        <end position="294"/>
    </location>
</feature>
<dbReference type="InterPro" id="IPR054529">
    <property type="entry name" value="TcaA_2nd"/>
</dbReference>
<name>A0ABU9VE21_9BACI</name>
<keyword evidence="2" id="KW-0812">Transmembrane</keyword>
<protein>
    <submittedName>
        <fullName evidence="5">Uncharacterized protein</fullName>
    </submittedName>
</protein>
<dbReference type="Proteomes" id="UP001418796">
    <property type="component" value="Unassembled WGS sequence"/>
</dbReference>
<keyword evidence="2" id="KW-1133">Transmembrane helix</keyword>
<feature type="compositionally biased region" description="Acidic residues" evidence="1">
    <location>
        <begin position="457"/>
        <end position="480"/>
    </location>
</feature>
<reference evidence="5 6" key="1">
    <citation type="submission" date="2024-03" db="EMBL/GenBank/DDBJ databases">
        <title>Bacilli Hybrid Assemblies.</title>
        <authorList>
            <person name="Kovac J."/>
        </authorList>
    </citation>
    <scope>NUCLEOTIDE SEQUENCE [LARGE SCALE GENOMIC DNA]</scope>
    <source>
        <strain evidence="5 6">FSL R7-0666</strain>
    </source>
</reference>
<evidence type="ECO:0000313" key="5">
    <source>
        <dbReference type="EMBL" id="MEN0642136.1"/>
    </source>
</evidence>